<evidence type="ECO:0000256" key="2">
    <source>
        <dbReference type="ARBA" id="ARBA00022729"/>
    </source>
</evidence>
<name>A0A443NRT4_9MAGN</name>
<dbReference type="Gene3D" id="3.40.50.200">
    <property type="entry name" value="Peptidase S8/S53 domain"/>
    <property type="match status" value="2"/>
</dbReference>
<dbReference type="InterPro" id="IPR045051">
    <property type="entry name" value="SBT"/>
</dbReference>
<feature type="domain" description="Peptidase S8/S53" evidence="3">
    <location>
        <begin position="4"/>
        <end position="160"/>
    </location>
</feature>
<keyword evidence="4" id="KW-0645">Protease</keyword>
<evidence type="ECO:0000313" key="5">
    <source>
        <dbReference type="Proteomes" id="UP000283530"/>
    </source>
</evidence>
<protein>
    <submittedName>
        <fullName evidence="4">Subtilisin-like protein protease</fullName>
    </submittedName>
</protein>
<evidence type="ECO:0000259" key="3">
    <source>
        <dbReference type="Pfam" id="PF00082"/>
    </source>
</evidence>
<gene>
    <name evidence="4" type="ORF">CKAN_00989200</name>
</gene>
<keyword evidence="2" id="KW-0732">Signal</keyword>
<dbReference type="Proteomes" id="UP000283530">
    <property type="component" value="Unassembled WGS sequence"/>
</dbReference>
<dbReference type="PANTHER" id="PTHR10795">
    <property type="entry name" value="PROPROTEIN CONVERTASE SUBTILISIN/KEXIN"/>
    <property type="match status" value="1"/>
</dbReference>
<evidence type="ECO:0000256" key="1">
    <source>
        <dbReference type="ARBA" id="ARBA00011073"/>
    </source>
</evidence>
<dbReference type="InterPro" id="IPR000209">
    <property type="entry name" value="Peptidase_S8/S53_dom"/>
</dbReference>
<proteinExistence type="inferred from homology"/>
<reference evidence="4 5" key="1">
    <citation type="journal article" date="2019" name="Nat. Plants">
        <title>Stout camphor tree genome fills gaps in understanding of flowering plant genome evolution.</title>
        <authorList>
            <person name="Chaw S.M."/>
            <person name="Liu Y.C."/>
            <person name="Wu Y.W."/>
            <person name="Wang H.Y."/>
            <person name="Lin C.I."/>
            <person name="Wu C.S."/>
            <person name="Ke H.M."/>
            <person name="Chang L.Y."/>
            <person name="Hsu C.Y."/>
            <person name="Yang H.T."/>
            <person name="Sudianto E."/>
            <person name="Hsu M.H."/>
            <person name="Wu K.P."/>
            <person name="Wang L.N."/>
            <person name="Leebens-Mack J.H."/>
            <person name="Tsai I.J."/>
        </authorList>
    </citation>
    <scope>NUCLEOTIDE SEQUENCE [LARGE SCALE GENOMIC DNA]</scope>
    <source>
        <strain evidence="5">cv. Chaw 1501</strain>
        <tissue evidence="4">Young leaves</tissue>
    </source>
</reference>
<comment type="similarity">
    <text evidence="1">Belongs to the peptidase S8 family.</text>
</comment>
<evidence type="ECO:0000313" key="4">
    <source>
        <dbReference type="EMBL" id="RWR81218.1"/>
    </source>
</evidence>
<organism evidence="4 5">
    <name type="scientific">Cinnamomum micranthum f. kanehirae</name>
    <dbReference type="NCBI Taxonomy" id="337451"/>
    <lineage>
        <taxon>Eukaryota</taxon>
        <taxon>Viridiplantae</taxon>
        <taxon>Streptophyta</taxon>
        <taxon>Embryophyta</taxon>
        <taxon>Tracheophyta</taxon>
        <taxon>Spermatophyta</taxon>
        <taxon>Magnoliopsida</taxon>
        <taxon>Magnoliidae</taxon>
        <taxon>Laurales</taxon>
        <taxon>Lauraceae</taxon>
        <taxon>Cinnamomum</taxon>
    </lineage>
</organism>
<sequence>MIDEAIMDCIHDGVDVISISFCHMGNEIAQCYFEAVTNGITVTCCAGNLGPGECLEDTPVKNSFPWFMTEQFQLNSLKLGKSLKNPSSPKPVKRSLAGTQVVFMRCPARVAWFSLRGPRFDSAGFKPDITAPGVNILAAKFNYFEFESGTSMATLFIAALADDYGNSIMVEELWKKHQGNLEGRLVMVVPFGDGSGLVKPQQGI</sequence>
<dbReference type="SUPFAM" id="SSF52743">
    <property type="entry name" value="Subtilisin-like"/>
    <property type="match status" value="1"/>
</dbReference>
<keyword evidence="5" id="KW-1185">Reference proteome</keyword>
<accession>A0A443NRT4</accession>
<dbReference type="GO" id="GO:0006508">
    <property type="term" value="P:proteolysis"/>
    <property type="evidence" value="ECO:0007669"/>
    <property type="project" value="UniProtKB-KW"/>
</dbReference>
<dbReference type="GO" id="GO:0004252">
    <property type="term" value="F:serine-type endopeptidase activity"/>
    <property type="evidence" value="ECO:0007669"/>
    <property type="project" value="InterPro"/>
</dbReference>
<dbReference type="Pfam" id="PF00082">
    <property type="entry name" value="Peptidase_S8"/>
    <property type="match status" value="1"/>
</dbReference>
<dbReference type="AlphaFoldDB" id="A0A443NRT4"/>
<dbReference type="EMBL" id="QPKB01000003">
    <property type="protein sequence ID" value="RWR81218.1"/>
    <property type="molecule type" value="Genomic_DNA"/>
</dbReference>
<dbReference type="Gene3D" id="3.50.30.30">
    <property type="match status" value="1"/>
</dbReference>
<dbReference type="OrthoDB" id="640735at2759"/>
<comment type="caution">
    <text evidence="4">The sequence shown here is derived from an EMBL/GenBank/DDBJ whole genome shotgun (WGS) entry which is preliminary data.</text>
</comment>
<keyword evidence="4" id="KW-0378">Hydrolase</keyword>
<dbReference type="InterPro" id="IPR036852">
    <property type="entry name" value="Peptidase_S8/S53_dom_sf"/>
</dbReference>